<proteinExistence type="predicted"/>
<protein>
    <submittedName>
        <fullName evidence="1">18115_t:CDS:1</fullName>
    </submittedName>
</protein>
<reference evidence="1" key="1">
    <citation type="submission" date="2021-06" db="EMBL/GenBank/DDBJ databases">
        <authorList>
            <person name="Kallberg Y."/>
            <person name="Tangrot J."/>
            <person name="Rosling A."/>
        </authorList>
    </citation>
    <scope>NUCLEOTIDE SEQUENCE</scope>
    <source>
        <strain evidence="1">MA453B</strain>
    </source>
</reference>
<name>A0A9N8WGE2_9GLOM</name>
<gene>
    <name evidence="1" type="ORF">DERYTH_LOCUS2047</name>
</gene>
<evidence type="ECO:0000313" key="1">
    <source>
        <dbReference type="EMBL" id="CAG8483493.1"/>
    </source>
</evidence>
<feature type="non-terminal residue" evidence="1">
    <location>
        <position position="1"/>
    </location>
</feature>
<dbReference type="OrthoDB" id="2436443at2759"/>
<dbReference type="EMBL" id="CAJVPY010000615">
    <property type="protein sequence ID" value="CAG8483493.1"/>
    <property type="molecule type" value="Genomic_DNA"/>
</dbReference>
<keyword evidence="2" id="KW-1185">Reference proteome</keyword>
<dbReference type="AlphaFoldDB" id="A0A9N8WGE2"/>
<accession>A0A9N8WGE2</accession>
<sequence>EENKDPNDSDEKLLQIPVSEGLIGLNKFISFFKQQIDTEFKAENLKVF</sequence>
<evidence type="ECO:0000313" key="2">
    <source>
        <dbReference type="Proteomes" id="UP000789405"/>
    </source>
</evidence>
<dbReference type="Proteomes" id="UP000789405">
    <property type="component" value="Unassembled WGS sequence"/>
</dbReference>
<organism evidence="1 2">
    <name type="scientific">Dentiscutata erythropus</name>
    <dbReference type="NCBI Taxonomy" id="1348616"/>
    <lineage>
        <taxon>Eukaryota</taxon>
        <taxon>Fungi</taxon>
        <taxon>Fungi incertae sedis</taxon>
        <taxon>Mucoromycota</taxon>
        <taxon>Glomeromycotina</taxon>
        <taxon>Glomeromycetes</taxon>
        <taxon>Diversisporales</taxon>
        <taxon>Gigasporaceae</taxon>
        <taxon>Dentiscutata</taxon>
    </lineage>
</organism>
<comment type="caution">
    <text evidence="1">The sequence shown here is derived from an EMBL/GenBank/DDBJ whole genome shotgun (WGS) entry which is preliminary data.</text>
</comment>